<keyword evidence="1" id="KW-0732">Signal</keyword>
<evidence type="ECO:0000313" key="2">
    <source>
        <dbReference type="EMBL" id="ORA82132.1"/>
    </source>
</evidence>
<evidence type="ECO:0000313" key="3">
    <source>
        <dbReference type="Proteomes" id="UP000243140"/>
    </source>
</evidence>
<name>A0ABX3SRM2_MYCMA</name>
<proteinExistence type="predicted"/>
<evidence type="ECO:0008006" key="4">
    <source>
        <dbReference type="Google" id="ProtNLM"/>
    </source>
</evidence>
<keyword evidence="3" id="KW-1185">Reference proteome</keyword>
<feature type="signal peptide" evidence="1">
    <location>
        <begin position="1"/>
        <end position="24"/>
    </location>
</feature>
<organism evidence="2 3">
    <name type="scientific">Mycobacterium malmoense</name>
    <dbReference type="NCBI Taxonomy" id="1780"/>
    <lineage>
        <taxon>Bacteria</taxon>
        <taxon>Bacillati</taxon>
        <taxon>Actinomycetota</taxon>
        <taxon>Actinomycetes</taxon>
        <taxon>Mycobacteriales</taxon>
        <taxon>Mycobacteriaceae</taxon>
        <taxon>Mycobacterium</taxon>
    </lineage>
</organism>
<reference evidence="2 3" key="1">
    <citation type="submission" date="2017-02" db="EMBL/GenBank/DDBJ databases">
        <title>The new phylogeny of genus Mycobacterium.</title>
        <authorList>
            <person name="Tortoli E."/>
            <person name="Trovato A."/>
            <person name="Cirillo D.M."/>
        </authorList>
    </citation>
    <scope>NUCLEOTIDE SEQUENCE [LARGE SCALE GENOMIC DNA]</scope>
    <source>
        <strain evidence="2 3">IP1130001</strain>
    </source>
</reference>
<dbReference type="RefSeq" id="WP_071508898.1">
    <property type="nucleotide sequence ID" value="NZ_CP080999.1"/>
</dbReference>
<dbReference type="EMBL" id="MVHV01000011">
    <property type="protein sequence ID" value="ORA82132.1"/>
    <property type="molecule type" value="Genomic_DNA"/>
</dbReference>
<accession>A0ABX3SRM2</accession>
<protein>
    <recommendedName>
        <fullName evidence="4">PE-PGRS family protein</fullName>
    </recommendedName>
</protein>
<comment type="caution">
    <text evidence="2">The sequence shown here is derived from an EMBL/GenBank/DDBJ whole genome shotgun (WGS) entry which is preliminary data.</text>
</comment>
<dbReference type="Proteomes" id="UP000243140">
    <property type="component" value="Unassembled WGS sequence"/>
</dbReference>
<evidence type="ECO:0000256" key="1">
    <source>
        <dbReference type="SAM" id="SignalP"/>
    </source>
</evidence>
<sequence>MVVDLAARPHITAGVALASAAILAAGPMAQHLPDTHLAQHLPTMSVSDIQLTGAADSMVDLLSGVENELASLASGASAAAVPAAALTDFINPAALPLPLATWVQTFQNAGANLQTALSNFQQLPLPVLQQVAANWLSYGDLYVSTWQTAAKNAVNFYTGTHKLTNFWPLLYEAFNQIASGNISSAVTSLYSAFFLYPFEDIGLPLEHILEIPDYVTQNLANATSYLTGSITVLGTNLIEVLAQAETAFGTSLQAASSAWSTGDPVGAISNLLNTPGATVGAFLNAINGKGGLLGTLLSKTLLQTLAPGMAESMVAPNAQNIATGGSLQAALQGFVTQLTNGWPSLSTAVSGINTGLTTLLQSVSSNLPSMLSSFGTTLASNIGLLISNLLKLL</sequence>
<gene>
    <name evidence="2" type="ORF">BST29_13170</name>
</gene>
<feature type="chain" id="PRO_5046168772" description="PE-PGRS family protein" evidence="1">
    <location>
        <begin position="25"/>
        <end position="393"/>
    </location>
</feature>